<keyword evidence="1" id="KW-0472">Membrane</keyword>
<evidence type="ECO:0000256" key="1">
    <source>
        <dbReference type="SAM" id="Phobius"/>
    </source>
</evidence>
<keyword evidence="1" id="KW-0812">Transmembrane</keyword>
<feature type="domain" description="ABC-type uncharacterised transport system" evidence="2">
    <location>
        <begin position="160"/>
        <end position="384"/>
    </location>
</feature>
<proteinExistence type="predicted"/>
<dbReference type="RefSeq" id="WP_120796765.1">
    <property type="nucleotide sequence ID" value="NZ_RBXL01000001.1"/>
</dbReference>
<evidence type="ECO:0000313" key="3">
    <source>
        <dbReference type="EMBL" id="RKT44313.1"/>
    </source>
</evidence>
<keyword evidence="4" id="KW-1185">Reference proteome</keyword>
<dbReference type="InterPro" id="IPR019196">
    <property type="entry name" value="ABC_transp_unknown"/>
</dbReference>
<dbReference type="Pfam" id="PF09822">
    <property type="entry name" value="ABC_transp_aux"/>
    <property type="match status" value="1"/>
</dbReference>
<sequence length="457" mass="49524">MRRILPFATAQLRRLERPLADVLFLVLLLAVLIAGGWLVARHDRYWDWTAVGTNSLAPESLAILGRLDGPLRATVFADPASPLGKGIERLLMRYRQAQPGMLIEVVDPQLFPERTRDADVTLIGQILLDYRGRRETLAEVSERAISAAIARLGASRVPWVAVIEGHGERAIQGEAGADLGRLGRELSERGFLARPLDLGRVEEVPINTRILVLSTPRIPLFPGVVERLIRYLDRGGNLLWLMDPGALNGLEPLADTLGLRILPGTVVDADAAALGVAIPAVAVIAEYPDHPFSVDLDVPALLPGSIAFGTELAPGWLLDTYLATGARSWNEVGRLDGPIDRDEVIGEQAGPLPVVLAMSRPVPEDGREQRVLVVGDGDFASNAQIGAYGNRALALALLAWLSDPGDLTVLPPDPREPAALILDEQQRLRIGLGSLVIFPGLFLLIGLGIRWLRWRGT</sequence>
<dbReference type="Proteomes" id="UP000274556">
    <property type="component" value="Unassembled WGS sequence"/>
</dbReference>
<protein>
    <submittedName>
        <fullName evidence="3">ABC transporter family protein</fullName>
    </submittedName>
</protein>
<feature type="transmembrane region" description="Helical" evidence="1">
    <location>
        <begin position="21"/>
        <end position="40"/>
    </location>
</feature>
<feature type="transmembrane region" description="Helical" evidence="1">
    <location>
        <begin position="430"/>
        <end position="452"/>
    </location>
</feature>
<gene>
    <name evidence="3" type="ORF">BDD21_1691</name>
</gene>
<keyword evidence="1" id="KW-1133">Transmembrane helix</keyword>
<dbReference type="EMBL" id="RBXL01000001">
    <property type="protein sequence ID" value="RKT44313.1"/>
    <property type="molecule type" value="Genomic_DNA"/>
</dbReference>
<dbReference type="InterPro" id="IPR029062">
    <property type="entry name" value="Class_I_gatase-like"/>
</dbReference>
<accession>A0A495V6S0</accession>
<name>A0A495V6S0_9GAMM</name>
<dbReference type="AlphaFoldDB" id="A0A495V6S0"/>
<reference evidence="3 4" key="1">
    <citation type="submission" date="2018-10" db="EMBL/GenBank/DDBJ databases">
        <title>Genomic Encyclopedia of Archaeal and Bacterial Type Strains, Phase II (KMG-II): from individual species to whole genera.</title>
        <authorList>
            <person name="Goeker M."/>
        </authorList>
    </citation>
    <scope>NUCLEOTIDE SEQUENCE [LARGE SCALE GENOMIC DNA]</scope>
    <source>
        <strain evidence="3 4">DSM 235</strain>
    </source>
</reference>
<evidence type="ECO:0000313" key="4">
    <source>
        <dbReference type="Proteomes" id="UP000274556"/>
    </source>
</evidence>
<comment type="caution">
    <text evidence="3">The sequence shown here is derived from an EMBL/GenBank/DDBJ whole genome shotgun (WGS) entry which is preliminary data.</text>
</comment>
<evidence type="ECO:0000259" key="2">
    <source>
        <dbReference type="Pfam" id="PF09822"/>
    </source>
</evidence>
<organism evidence="3 4">
    <name type="scientific">Thiocapsa rosea</name>
    <dbReference type="NCBI Taxonomy" id="69360"/>
    <lineage>
        <taxon>Bacteria</taxon>
        <taxon>Pseudomonadati</taxon>
        <taxon>Pseudomonadota</taxon>
        <taxon>Gammaproteobacteria</taxon>
        <taxon>Chromatiales</taxon>
        <taxon>Chromatiaceae</taxon>
        <taxon>Thiocapsa</taxon>
    </lineage>
</organism>
<dbReference type="SUPFAM" id="SSF52317">
    <property type="entry name" value="Class I glutamine amidotransferase-like"/>
    <property type="match status" value="1"/>
</dbReference>
<dbReference type="OrthoDB" id="8530910at2"/>